<dbReference type="InterPro" id="IPR002347">
    <property type="entry name" value="SDR_fam"/>
</dbReference>
<dbReference type="GO" id="GO:0016491">
    <property type="term" value="F:oxidoreductase activity"/>
    <property type="evidence" value="ECO:0007669"/>
    <property type="project" value="UniProtKB-KW"/>
</dbReference>
<organism evidence="5 6">
    <name type="scientific">Syphacia muris</name>
    <dbReference type="NCBI Taxonomy" id="451379"/>
    <lineage>
        <taxon>Eukaryota</taxon>
        <taxon>Metazoa</taxon>
        <taxon>Ecdysozoa</taxon>
        <taxon>Nematoda</taxon>
        <taxon>Chromadorea</taxon>
        <taxon>Rhabditida</taxon>
        <taxon>Spirurina</taxon>
        <taxon>Oxyuridomorpha</taxon>
        <taxon>Oxyuroidea</taxon>
        <taxon>Oxyuridae</taxon>
        <taxon>Syphacia</taxon>
    </lineage>
</organism>
<protein>
    <submittedName>
        <fullName evidence="6">Dehydrogenase/reductase SDR family member 7B</fullName>
    </submittedName>
</protein>
<dbReference type="PANTHER" id="PTHR44196:SF1">
    <property type="entry name" value="DEHYDROGENASE_REDUCTASE SDR FAMILY MEMBER 7B"/>
    <property type="match status" value="1"/>
</dbReference>
<dbReference type="Proteomes" id="UP000046393">
    <property type="component" value="Unplaced"/>
</dbReference>
<evidence type="ECO:0000256" key="3">
    <source>
        <dbReference type="ARBA" id="ARBA00037096"/>
    </source>
</evidence>
<evidence type="ECO:0000313" key="6">
    <source>
        <dbReference type="WBParaSite" id="SMUV_0000278501-mRNA-1"/>
    </source>
</evidence>
<dbReference type="PROSITE" id="PS00061">
    <property type="entry name" value="ADH_SHORT"/>
    <property type="match status" value="1"/>
</dbReference>
<keyword evidence="5" id="KW-1185">Reference proteome</keyword>
<sequence>MLWDHFLQILKNYWPHVVLLAGSYFLLRKSYYFALGLNRFKKLSLLNRVVVITGASSGLGKQLAIKCYCEGAKVILLARRVEELKKLCEQLKETTGVNNKNEPMYAYLDINNIDQAAERAILSLLPSGKIDVLFNNAGISMRGNCEDTPIEVHRKVLETNYFGPVFLTQLLLDKISSDGAIVVTNSIQGKLAVPYRSAYSASKHAVQAFFDSLRCEKGPDFHILSIFAGYMRTDLGRNALTLQPKSKAANDLDQMNGIDPSVAANMIYKALINRKTELTIAPLTYKFAIFLRWLCPDLIFYILYKRSAGSPFAKKNE</sequence>
<dbReference type="SUPFAM" id="SSF51735">
    <property type="entry name" value="NAD(P)-binding Rossmann-fold domains"/>
    <property type="match status" value="1"/>
</dbReference>
<reference evidence="6" key="1">
    <citation type="submission" date="2017-02" db="UniProtKB">
        <authorList>
            <consortium name="WormBaseParasite"/>
        </authorList>
    </citation>
    <scope>IDENTIFICATION</scope>
</reference>
<proteinExistence type="inferred from homology"/>
<dbReference type="WBParaSite" id="SMUV_0000278501-mRNA-1">
    <property type="protein sequence ID" value="SMUV_0000278501-mRNA-1"/>
    <property type="gene ID" value="SMUV_0000278501"/>
</dbReference>
<dbReference type="PRINTS" id="PR00080">
    <property type="entry name" value="SDRFAMILY"/>
</dbReference>
<comment type="function">
    <text evidence="3">Putative oxidoreductase.</text>
</comment>
<evidence type="ECO:0000313" key="5">
    <source>
        <dbReference type="Proteomes" id="UP000046393"/>
    </source>
</evidence>
<keyword evidence="2" id="KW-0560">Oxidoreductase</keyword>
<evidence type="ECO:0000256" key="1">
    <source>
        <dbReference type="ARBA" id="ARBA00006484"/>
    </source>
</evidence>
<dbReference type="InterPro" id="IPR020904">
    <property type="entry name" value="Sc_DH/Rdtase_CS"/>
</dbReference>
<dbReference type="GO" id="GO:0016020">
    <property type="term" value="C:membrane"/>
    <property type="evidence" value="ECO:0007669"/>
    <property type="project" value="TreeGrafter"/>
</dbReference>
<dbReference type="AlphaFoldDB" id="A0A0N5AEW0"/>
<accession>A0A0N5AEW0</accession>
<dbReference type="PRINTS" id="PR00081">
    <property type="entry name" value="GDHRDH"/>
</dbReference>
<dbReference type="PANTHER" id="PTHR44196">
    <property type="entry name" value="DEHYDROGENASE/REDUCTASE SDR FAMILY MEMBER 7B"/>
    <property type="match status" value="1"/>
</dbReference>
<dbReference type="Pfam" id="PF00106">
    <property type="entry name" value="adh_short"/>
    <property type="match status" value="1"/>
</dbReference>
<evidence type="ECO:0000256" key="2">
    <source>
        <dbReference type="ARBA" id="ARBA00023002"/>
    </source>
</evidence>
<dbReference type="InterPro" id="IPR036291">
    <property type="entry name" value="NAD(P)-bd_dom_sf"/>
</dbReference>
<evidence type="ECO:0000256" key="4">
    <source>
        <dbReference type="RuleBase" id="RU000363"/>
    </source>
</evidence>
<dbReference type="STRING" id="451379.A0A0N5AEW0"/>
<dbReference type="Gene3D" id="3.40.50.720">
    <property type="entry name" value="NAD(P)-binding Rossmann-like Domain"/>
    <property type="match status" value="1"/>
</dbReference>
<name>A0A0N5AEW0_9BILA</name>
<comment type="similarity">
    <text evidence="1 4">Belongs to the short-chain dehydrogenases/reductases (SDR) family.</text>
</comment>